<dbReference type="Gramene" id="ERN11816">
    <property type="protein sequence ID" value="ERN11816"/>
    <property type="gene ID" value="AMTR_s00020p00021160"/>
</dbReference>
<reference evidence="2" key="1">
    <citation type="journal article" date="2013" name="Science">
        <title>The Amborella genome and the evolution of flowering plants.</title>
        <authorList>
            <consortium name="Amborella Genome Project"/>
        </authorList>
    </citation>
    <scope>NUCLEOTIDE SEQUENCE [LARGE SCALE GENOMIC DNA]</scope>
</reference>
<keyword evidence="2" id="KW-1185">Reference proteome</keyword>
<gene>
    <name evidence="1" type="ORF">AMTR_s00020p00021160</name>
</gene>
<organism evidence="1 2">
    <name type="scientific">Amborella trichopoda</name>
    <dbReference type="NCBI Taxonomy" id="13333"/>
    <lineage>
        <taxon>Eukaryota</taxon>
        <taxon>Viridiplantae</taxon>
        <taxon>Streptophyta</taxon>
        <taxon>Embryophyta</taxon>
        <taxon>Tracheophyta</taxon>
        <taxon>Spermatophyta</taxon>
        <taxon>Magnoliopsida</taxon>
        <taxon>Amborellales</taxon>
        <taxon>Amborellaceae</taxon>
        <taxon>Amborella</taxon>
    </lineage>
</organism>
<dbReference type="AlphaFoldDB" id="W1PVT0"/>
<evidence type="ECO:0000313" key="1">
    <source>
        <dbReference type="EMBL" id="ERN11816.1"/>
    </source>
</evidence>
<evidence type="ECO:0000313" key="2">
    <source>
        <dbReference type="Proteomes" id="UP000017836"/>
    </source>
</evidence>
<protein>
    <submittedName>
        <fullName evidence="1">Uncharacterized protein</fullName>
    </submittedName>
</protein>
<dbReference type="Proteomes" id="UP000017836">
    <property type="component" value="Unassembled WGS sequence"/>
</dbReference>
<dbReference type="EMBL" id="KI392664">
    <property type="protein sequence ID" value="ERN11816.1"/>
    <property type="molecule type" value="Genomic_DNA"/>
</dbReference>
<proteinExistence type="predicted"/>
<accession>W1PVT0</accession>
<name>W1PVT0_AMBTC</name>
<sequence length="115" mass="12907">MLPFLLRGVIKWLIAFGVSGTYSLDWMVAGLASITRDTIDLEQLVYVDEIPSLEPLLRVFSDRPSDVSFVEEFLQNLQIDLDICVRSSFPVADSEASRLAWAIGAPCSYLIKPKR</sequence>
<dbReference type="HOGENOM" id="CLU_2112146_0_0_1"/>